<sequence>MGFDGTGKAKLNLEYSIYNAGKTAMLRTLPKGTFDGLLRECEEVKHFKKMFAFYMQPDPLFAPGLLSNPLYMNPLASPVVTYPEYSGLGLDSNWASPIWDDLIPFGAENPNARNPQTQAFGGMNMMGQPR</sequence>
<protein>
    <submittedName>
        <fullName evidence="1">Uncharacterized protein</fullName>
    </submittedName>
</protein>
<name>A0A0B1SE70_OESDE</name>
<dbReference type="AlphaFoldDB" id="A0A0B1SE70"/>
<gene>
    <name evidence="1" type="ORF">OESDEN_18157</name>
</gene>
<evidence type="ECO:0000313" key="2">
    <source>
        <dbReference type="Proteomes" id="UP000053660"/>
    </source>
</evidence>
<keyword evidence="2" id="KW-1185">Reference proteome</keyword>
<accession>A0A0B1SE70</accession>
<evidence type="ECO:0000313" key="1">
    <source>
        <dbReference type="EMBL" id="KHJ82151.1"/>
    </source>
</evidence>
<proteinExistence type="predicted"/>
<organism evidence="1 2">
    <name type="scientific">Oesophagostomum dentatum</name>
    <name type="common">Nodular worm</name>
    <dbReference type="NCBI Taxonomy" id="61180"/>
    <lineage>
        <taxon>Eukaryota</taxon>
        <taxon>Metazoa</taxon>
        <taxon>Ecdysozoa</taxon>
        <taxon>Nematoda</taxon>
        <taxon>Chromadorea</taxon>
        <taxon>Rhabditida</taxon>
        <taxon>Rhabditina</taxon>
        <taxon>Rhabditomorpha</taxon>
        <taxon>Strongyloidea</taxon>
        <taxon>Strongylidae</taxon>
        <taxon>Oesophagostomum</taxon>
    </lineage>
</organism>
<dbReference type="EMBL" id="KN581820">
    <property type="protein sequence ID" value="KHJ82151.1"/>
    <property type="molecule type" value="Genomic_DNA"/>
</dbReference>
<dbReference type="Proteomes" id="UP000053660">
    <property type="component" value="Unassembled WGS sequence"/>
</dbReference>
<reference evidence="1 2" key="1">
    <citation type="submission" date="2014-03" db="EMBL/GenBank/DDBJ databases">
        <title>Draft genome of the hookworm Oesophagostomum dentatum.</title>
        <authorList>
            <person name="Mitreva M."/>
        </authorList>
    </citation>
    <scope>NUCLEOTIDE SEQUENCE [LARGE SCALE GENOMIC DNA]</scope>
    <source>
        <strain evidence="1 2">OD-Hann</strain>
    </source>
</reference>